<comment type="subcellular location">
    <subcellularLocation>
        <location evidence="1">Membrane</location>
    </subcellularLocation>
</comment>
<dbReference type="GO" id="GO:0046872">
    <property type="term" value="F:metal ion binding"/>
    <property type="evidence" value="ECO:0007669"/>
    <property type="project" value="UniProtKB-KW"/>
</dbReference>
<evidence type="ECO:0000256" key="3">
    <source>
        <dbReference type="ARBA" id="ARBA00022617"/>
    </source>
</evidence>
<dbReference type="RefSeq" id="WP_183355504.1">
    <property type="nucleotide sequence ID" value="NZ_BLXX01000010.1"/>
</dbReference>
<keyword evidence="8" id="KW-0732">Signal</keyword>
<keyword evidence="10" id="KW-1185">Reference proteome</keyword>
<evidence type="ECO:0000256" key="6">
    <source>
        <dbReference type="ARBA" id="ARBA00023004"/>
    </source>
</evidence>
<evidence type="ECO:0000256" key="5">
    <source>
        <dbReference type="ARBA" id="ARBA00022982"/>
    </source>
</evidence>
<dbReference type="GO" id="GO:0009061">
    <property type="term" value="P:anaerobic respiration"/>
    <property type="evidence" value="ECO:0007669"/>
    <property type="project" value="TreeGrafter"/>
</dbReference>
<sequence>MKASKVLVAAALFTFATAGSALAFHSGGVAECEGCHSMHNSFEGSANVTGMAQYASGPFLLKAQDQSGACLNCHNSADTVGSGYHISTDGSLVGQTKQGPVELTPGGDFAWLKMTTTGSIRKAATTWEGDRKGHNIVAVDFGYTADKTLTAAPGGSYPAASLACSSCHDPHGRYRRFANGTEASTGLPIFASGSYTSSAAPIDGISAAGAYRILAGVGYQPKSLAGSYAFTSETPMAVAPSTYNATTNVTAAGVADRVAYGSGMSEWCANCHTSMHLDTYNSGTKGLVHPAGNGAKLTAPIAANYAAYVSSGIMTGTGAGYSAMAPFETGATKSLADVTALKAFQAAPVAPTTSNNVLCLSCHRAHASGFESMARYYLGNEFMTIADASNAASYDTSTTENKINMGLTVAQQTNAYNGRPATVFGPWARNYCNKCHAKD</sequence>
<evidence type="ECO:0000256" key="2">
    <source>
        <dbReference type="ARBA" id="ARBA00022448"/>
    </source>
</evidence>
<keyword evidence="5" id="KW-0249">Electron transport</keyword>
<feature type="signal peptide" evidence="8">
    <location>
        <begin position="1"/>
        <end position="23"/>
    </location>
</feature>
<dbReference type="SUPFAM" id="SSF48695">
    <property type="entry name" value="Multiheme cytochromes"/>
    <property type="match status" value="1"/>
</dbReference>
<keyword evidence="3" id="KW-0349">Heme</keyword>
<dbReference type="InterPro" id="IPR036280">
    <property type="entry name" value="Multihaem_cyt_sf"/>
</dbReference>
<accession>A0A6V8MM28</accession>
<dbReference type="Proteomes" id="UP000556026">
    <property type="component" value="Unassembled WGS sequence"/>
</dbReference>
<evidence type="ECO:0000313" key="10">
    <source>
        <dbReference type="Proteomes" id="UP000556026"/>
    </source>
</evidence>
<keyword evidence="6" id="KW-0408">Iron</keyword>
<evidence type="ECO:0000256" key="4">
    <source>
        <dbReference type="ARBA" id="ARBA00022723"/>
    </source>
</evidence>
<evidence type="ECO:0000256" key="7">
    <source>
        <dbReference type="ARBA" id="ARBA00023136"/>
    </source>
</evidence>
<gene>
    <name evidence="9" type="primary">omcS</name>
    <name evidence="9" type="ORF">GMST_30140</name>
</gene>
<dbReference type="Gene3D" id="1.10.1130.10">
    <property type="entry name" value="Flavocytochrome C3, Chain A"/>
    <property type="match status" value="1"/>
</dbReference>
<dbReference type="PANTHER" id="PTHR30333">
    <property type="entry name" value="CYTOCHROME C-TYPE PROTEIN"/>
    <property type="match status" value="1"/>
</dbReference>
<evidence type="ECO:0000313" key="9">
    <source>
        <dbReference type="EMBL" id="GFO60689.1"/>
    </source>
</evidence>
<keyword evidence="2" id="KW-0813">Transport</keyword>
<evidence type="ECO:0000256" key="8">
    <source>
        <dbReference type="SAM" id="SignalP"/>
    </source>
</evidence>
<dbReference type="PANTHER" id="PTHR30333:SF1">
    <property type="entry name" value="CYTOCHROME C-TYPE PROTEIN NAPC"/>
    <property type="match status" value="1"/>
</dbReference>
<protein>
    <submittedName>
        <fullName evidence="9">Cytochrome c</fullName>
    </submittedName>
</protein>
<keyword evidence="7" id="KW-0472">Membrane</keyword>
<name>A0A6V8MM28_9BACT</name>
<feature type="chain" id="PRO_5028407142" evidence="8">
    <location>
        <begin position="24"/>
        <end position="439"/>
    </location>
</feature>
<dbReference type="InterPro" id="IPR051174">
    <property type="entry name" value="Cytochrome_c-type_ET"/>
</dbReference>
<organism evidence="9 10">
    <name type="scientific">Geomonas silvestris</name>
    <dbReference type="NCBI Taxonomy" id="2740184"/>
    <lineage>
        <taxon>Bacteria</taxon>
        <taxon>Pseudomonadati</taxon>
        <taxon>Thermodesulfobacteriota</taxon>
        <taxon>Desulfuromonadia</taxon>
        <taxon>Geobacterales</taxon>
        <taxon>Geobacteraceae</taxon>
        <taxon>Geomonas</taxon>
    </lineage>
</organism>
<keyword evidence="4" id="KW-0479">Metal-binding</keyword>
<dbReference type="GO" id="GO:0016020">
    <property type="term" value="C:membrane"/>
    <property type="evidence" value="ECO:0007669"/>
    <property type="project" value="UniProtKB-SubCell"/>
</dbReference>
<evidence type="ECO:0000256" key="1">
    <source>
        <dbReference type="ARBA" id="ARBA00004370"/>
    </source>
</evidence>
<comment type="caution">
    <text evidence="9">The sequence shown here is derived from an EMBL/GenBank/DDBJ whole genome shotgun (WGS) entry which is preliminary data.</text>
</comment>
<proteinExistence type="predicted"/>
<dbReference type="CDD" id="cd21555">
    <property type="entry name" value="OmcS-like"/>
    <property type="match status" value="1"/>
</dbReference>
<dbReference type="EMBL" id="BLXX01000010">
    <property type="protein sequence ID" value="GFO60689.1"/>
    <property type="molecule type" value="Genomic_DNA"/>
</dbReference>
<dbReference type="AlphaFoldDB" id="A0A6V8MM28"/>
<dbReference type="GO" id="GO:0009055">
    <property type="term" value="F:electron transfer activity"/>
    <property type="evidence" value="ECO:0007669"/>
    <property type="project" value="TreeGrafter"/>
</dbReference>
<reference evidence="10" key="1">
    <citation type="submission" date="2020-06" db="EMBL/GenBank/DDBJ databases">
        <title>Draft genomic sequence of Geomonas sp. Red330.</title>
        <authorList>
            <person name="Itoh H."/>
            <person name="Zhenxing X."/>
            <person name="Ushijima N."/>
            <person name="Masuda Y."/>
            <person name="Shiratori Y."/>
            <person name="Senoo K."/>
        </authorList>
    </citation>
    <scope>NUCLEOTIDE SEQUENCE [LARGE SCALE GENOMIC DNA]</scope>
    <source>
        <strain evidence="10">Red330</strain>
    </source>
</reference>